<dbReference type="EMBL" id="BGPR01069215">
    <property type="protein sequence ID" value="GBO42934.1"/>
    <property type="molecule type" value="Genomic_DNA"/>
</dbReference>
<sequence>MRIALILLPSPPVPSSDFRYPTSELENRCPLSKLFIREKSHMERDQGNNVVVGAPEYALIDILTIGGTCEPALYHDGAPTTRCPLRRDVFNASNRKLRACDVLDEACSDQWATELENRCPLSNPSSEKKVTWSEIRRIMWLWVDRNLRLF</sequence>
<proteinExistence type="predicted"/>
<dbReference type="Proteomes" id="UP000499080">
    <property type="component" value="Unassembled WGS sequence"/>
</dbReference>
<reference evidence="2 3" key="1">
    <citation type="journal article" date="2019" name="Sci. Rep.">
        <title>Orb-weaving spider Araneus ventricosus genome elucidates the spidroin gene catalogue.</title>
        <authorList>
            <person name="Kono N."/>
            <person name="Nakamura H."/>
            <person name="Ohtoshi R."/>
            <person name="Moran D.A.P."/>
            <person name="Shinohara A."/>
            <person name="Yoshida Y."/>
            <person name="Fujiwara M."/>
            <person name="Mori M."/>
            <person name="Tomita M."/>
            <person name="Arakawa K."/>
        </authorList>
    </citation>
    <scope>NUCLEOTIDE SEQUENCE [LARGE SCALE GENOMIC DNA]</scope>
</reference>
<dbReference type="AlphaFoldDB" id="A0A4Y2X210"/>
<evidence type="ECO:0000313" key="3">
    <source>
        <dbReference type="Proteomes" id="UP000499080"/>
    </source>
</evidence>
<accession>A0A4Y2X210</accession>
<name>A0A4Y2X210_ARAVE</name>
<evidence type="ECO:0000313" key="1">
    <source>
        <dbReference type="EMBL" id="GBN73091.1"/>
    </source>
</evidence>
<keyword evidence="3" id="KW-1185">Reference proteome</keyword>
<protein>
    <submittedName>
        <fullName evidence="2">Uncharacterized protein</fullName>
    </submittedName>
</protein>
<evidence type="ECO:0000313" key="2">
    <source>
        <dbReference type="EMBL" id="GBO42934.1"/>
    </source>
</evidence>
<organism evidence="2 3">
    <name type="scientific">Araneus ventricosus</name>
    <name type="common">Orbweaver spider</name>
    <name type="synonym">Epeira ventricosa</name>
    <dbReference type="NCBI Taxonomy" id="182803"/>
    <lineage>
        <taxon>Eukaryota</taxon>
        <taxon>Metazoa</taxon>
        <taxon>Ecdysozoa</taxon>
        <taxon>Arthropoda</taxon>
        <taxon>Chelicerata</taxon>
        <taxon>Arachnida</taxon>
        <taxon>Araneae</taxon>
        <taxon>Araneomorphae</taxon>
        <taxon>Entelegynae</taxon>
        <taxon>Araneoidea</taxon>
        <taxon>Araneidae</taxon>
        <taxon>Araneus</taxon>
    </lineage>
</organism>
<gene>
    <name evidence="1" type="ORF">AVEN_6887_1</name>
    <name evidence="2" type="ORF">AVEN_79972_1</name>
</gene>
<dbReference type="EMBL" id="BGPR01143870">
    <property type="protein sequence ID" value="GBN73091.1"/>
    <property type="molecule type" value="Genomic_DNA"/>
</dbReference>
<comment type="caution">
    <text evidence="2">The sequence shown here is derived from an EMBL/GenBank/DDBJ whole genome shotgun (WGS) entry which is preliminary data.</text>
</comment>